<dbReference type="Gene3D" id="1.10.10.10">
    <property type="entry name" value="Winged helix-like DNA-binding domain superfamily/Winged helix DNA-binding domain"/>
    <property type="match status" value="1"/>
</dbReference>
<reference evidence="3 4" key="1">
    <citation type="submission" date="2019-03" db="EMBL/GenBank/DDBJ databases">
        <title>Paraburkholderia sp. 7MH5, isolated from subtropical forest soil.</title>
        <authorList>
            <person name="Gao Z.-H."/>
            <person name="Qiu L.-H."/>
        </authorList>
    </citation>
    <scope>NUCLEOTIDE SEQUENCE [LARGE SCALE GENOMIC DNA]</scope>
    <source>
        <strain evidence="3 4">7MH5</strain>
    </source>
</reference>
<dbReference type="SUPFAM" id="SSF46894">
    <property type="entry name" value="C-terminal effector domain of the bipartite response regulators"/>
    <property type="match status" value="1"/>
</dbReference>
<dbReference type="KEGG" id="ppai:E1956_40095"/>
<gene>
    <name evidence="3" type="ORF">E1956_40095</name>
</gene>
<dbReference type="EMBL" id="CP038151">
    <property type="protein sequence ID" value="QBR03338.1"/>
    <property type="molecule type" value="Genomic_DNA"/>
</dbReference>
<dbReference type="RefSeq" id="WP_134758834.1">
    <property type="nucleotide sequence ID" value="NZ_CP038151.1"/>
</dbReference>
<dbReference type="InterPro" id="IPR036388">
    <property type="entry name" value="WH-like_DNA-bd_sf"/>
</dbReference>
<dbReference type="SMART" id="SM00421">
    <property type="entry name" value="HTH_LUXR"/>
    <property type="match status" value="1"/>
</dbReference>
<protein>
    <submittedName>
        <fullName evidence="3">LuxR family transcriptional regulator</fullName>
    </submittedName>
</protein>
<dbReference type="InterPro" id="IPR000792">
    <property type="entry name" value="Tscrpt_reg_LuxR_C"/>
</dbReference>
<dbReference type="OrthoDB" id="8587180at2"/>
<evidence type="ECO:0000259" key="2">
    <source>
        <dbReference type="SMART" id="SM00421"/>
    </source>
</evidence>
<name>A0A4P7D5I7_9BURK</name>
<feature type="region of interest" description="Disordered" evidence="1">
    <location>
        <begin position="282"/>
        <end position="318"/>
    </location>
</feature>
<dbReference type="GO" id="GO:0006355">
    <property type="term" value="P:regulation of DNA-templated transcription"/>
    <property type="evidence" value="ECO:0007669"/>
    <property type="project" value="InterPro"/>
</dbReference>
<dbReference type="Proteomes" id="UP000295727">
    <property type="component" value="Chromosome 4"/>
</dbReference>
<dbReference type="AlphaFoldDB" id="A0A4P7D5I7"/>
<evidence type="ECO:0000313" key="4">
    <source>
        <dbReference type="Proteomes" id="UP000295727"/>
    </source>
</evidence>
<evidence type="ECO:0000313" key="3">
    <source>
        <dbReference type="EMBL" id="QBR03338.1"/>
    </source>
</evidence>
<accession>A0A4P7D5I7</accession>
<keyword evidence="4" id="KW-1185">Reference proteome</keyword>
<proteinExistence type="predicted"/>
<dbReference type="InterPro" id="IPR016032">
    <property type="entry name" value="Sig_transdc_resp-reg_C-effctor"/>
</dbReference>
<sequence>MLLNVDPFNHQSRHIDVPIKALGDIIESVGTPHFVHRLTSFMNGIIPLDVVHVERSRFGGAAPPGYSCEWLGSGAVDDEQAELDHVMGLYYERYQAADPLFAAIRGTTGTHLVVRDMSTIPDGEFRKRIFDERQIAHECVLTKDASHAQYSLAIVRRKHLPAFSLSELSQLRHLGDFLFPLLELHSSMSAARKVANTATSTDPLALFDARVAHEGITLSKREYESCKHLIVGRTVPETAAILGVRQSSAESYIQRAFAKLGVRTKRDLAKWALEAPAAVAVPNPAPAVSPASSSDASPAASSSPQAGTTPAEPPRADA</sequence>
<feature type="compositionally biased region" description="Low complexity" evidence="1">
    <location>
        <begin position="282"/>
        <end position="304"/>
    </location>
</feature>
<feature type="domain" description="HTH luxR-type" evidence="2">
    <location>
        <begin position="215"/>
        <end position="272"/>
    </location>
</feature>
<evidence type="ECO:0000256" key="1">
    <source>
        <dbReference type="SAM" id="MobiDB-lite"/>
    </source>
</evidence>
<organism evidence="3 4">
    <name type="scientific">Paraburkholderia pallida</name>
    <dbReference type="NCBI Taxonomy" id="2547399"/>
    <lineage>
        <taxon>Bacteria</taxon>
        <taxon>Pseudomonadati</taxon>
        <taxon>Pseudomonadota</taxon>
        <taxon>Betaproteobacteria</taxon>
        <taxon>Burkholderiales</taxon>
        <taxon>Burkholderiaceae</taxon>
        <taxon>Paraburkholderia</taxon>
    </lineage>
</organism>
<dbReference type="GO" id="GO:0003677">
    <property type="term" value="F:DNA binding"/>
    <property type="evidence" value="ECO:0007669"/>
    <property type="project" value="InterPro"/>
</dbReference>